<dbReference type="VEuPathDB" id="FungiDB:PV10_07589"/>
<accession>A0A0D1ZTY0</accession>
<dbReference type="GeneID" id="27325434"/>
<proteinExistence type="predicted"/>
<dbReference type="Proteomes" id="UP000054302">
    <property type="component" value="Unassembled WGS sequence"/>
</dbReference>
<protein>
    <submittedName>
        <fullName evidence="1">Uncharacterized protein</fullName>
    </submittedName>
</protein>
<dbReference type="OrthoDB" id="4369953at2759"/>
<dbReference type="HOGENOM" id="CLU_1396333_0_0_1"/>
<reference evidence="1 2" key="1">
    <citation type="submission" date="2015-01" db="EMBL/GenBank/DDBJ databases">
        <title>The Genome Sequence of Exophiala mesophila CBS40295.</title>
        <authorList>
            <consortium name="The Broad Institute Genomics Platform"/>
            <person name="Cuomo C."/>
            <person name="de Hoog S."/>
            <person name="Gorbushina A."/>
            <person name="Stielow B."/>
            <person name="Teixiera M."/>
            <person name="Abouelleil A."/>
            <person name="Chapman S.B."/>
            <person name="Priest M."/>
            <person name="Young S.K."/>
            <person name="Wortman J."/>
            <person name="Nusbaum C."/>
            <person name="Birren B."/>
        </authorList>
    </citation>
    <scope>NUCLEOTIDE SEQUENCE [LARGE SCALE GENOMIC DNA]</scope>
    <source>
        <strain evidence="1 2">CBS 40295</strain>
    </source>
</reference>
<evidence type="ECO:0000313" key="1">
    <source>
        <dbReference type="EMBL" id="KIV90268.1"/>
    </source>
</evidence>
<organism evidence="1 2">
    <name type="scientific">Exophiala mesophila</name>
    <name type="common">Black yeast-like fungus</name>
    <dbReference type="NCBI Taxonomy" id="212818"/>
    <lineage>
        <taxon>Eukaryota</taxon>
        <taxon>Fungi</taxon>
        <taxon>Dikarya</taxon>
        <taxon>Ascomycota</taxon>
        <taxon>Pezizomycotina</taxon>
        <taxon>Eurotiomycetes</taxon>
        <taxon>Chaetothyriomycetidae</taxon>
        <taxon>Chaetothyriales</taxon>
        <taxon>Herpotrichiellaceae</taxon>
        <taxon>Exophiala</taxon>
    </lineage>
</organism>
<sequence>MLWQQAIIFAFNEDFTGVLGGKRILSEEDSGPIVSRKTITSILEKSVVDRIESKKKIKKLQDAANAPSTAIHRRYWLTLFKQFAQATLNINKRLDPTPTGDDIARFLTQLPDHLQSRHDDGKIAWTLIKGARVQLERALAFEHEYFKLSKRDGIRLDATIQQLLNDGKITKEPVRCQSPTPSYKGWYHLPASCTL</sequence>
<dbReference type="RefSeq" id="XP_016221842.1">
    <property type="nucleotide sequence ID" value="XM_016372510.1"/>
</dbReference>
<evidence type="ECO:0000313" key="2">
    <source>
        <dbReference type="Proteomes" id="UP000054302"/>
    </source>
</evidence>
<gene>
    <name evidence="1" type="ORF">PV10_07589</name>
</gene>
<dbReference type="AlphaFoldDB" id="A0A0D1ZTY0"/>
<keyword evidence="2" id="KW-1185">Reference proteome</keyword>
<name>A0A0D1ZTY0_EXOME</name>
<dbReference type="EMBL" id="KN847524">
    <property type="protein sequence ID" value="KIV90268.1"/>
    <property type="molecule type" value="Genomic_DNA"/>
</dbReference>